<reference evidence="8" key="1">
    <citation type="submission" date="2011-01" db="EMBL/GenBank/DDBJ databases">
        <title>Complete sequence of chromosome of Thermovibrio ammonificans HB-1.</title>
        <authorList>
            <consortium name="US DOE Joint Genome Institute"/>
            <person name="Lucas S."/>
            <person name="Copeland A."/>
            <person name="Lapidus A."/>
            <person name="Cheng J.-F."/>
            <person name="Goodwin L."/>
            <person name="Pitluck S."/>
            <person name="Davenport K."/>
            <person name="Detter J.C."/>
            <person name="Han C."/>
            <person name="Tapia R."/>
            <person name="Land M."/>
            <person name="Hauser L."/>
            <person name="Kyrpides N."/>
            <person name="Ivanova N."/>
            <person name="Ovchinnikova G."/>
            <person name="Vetriani C."/>
            <person name="Woyke T."/>
        </authorList>
    </citation>
    <scope>NUCLEOTIDE SEQUENCE [LARGE SCALE GENOMIC DNA]</scope>
    <source>
        <strain evidence="8">HB-1</strain>
    </source>
</reference>
<dbReference type="EMBL" id="CP002444">
    <property type="protein sequence ID" value="ADU96930.1"/>
    <property type="molecule type" value="Genomic_DNA"/>
</dbReference>
<evidence type="ECO:0000256" key="6">
    <source>
        <dbReference type="SAM" id="SignalP"/>
    </source>
</evidence>
<feature type="domain" description="PpiC" evidence="7">
    <location>
        <begin position="254"/>
        <end position="344"/>
    </location>
</feature>
<protein>
    <recommendedName>
        <fullName evidence="2">peptidylprolyl isomerase</fullName>
        <ecNumber evidence="2">5.2.1.8</ecNumber>
    </recommendedName>
</protein>
<evidence type="ECO:0000256" key="1">
    <source>
        <dbReference type="ARBA" id="ARBA00000971"/>
    </source>
</evidence>
<dbReference type="RefSeq" id="WP_013537716.1">
    <property type="nucleotide sequence ID" value="NC_014926.1"/>
</dbReference>
<dbReference type="InterPro" id="IPR027304">
    <property type="entry name" value="Trigger_fact/SurA_dom_sf"/>
</dbReference>
<dbReference type="eggNOG" id="COG0760">
    <property type="taxonomic scope" value="Bacteria"/>
</dbReference>
<keyword evidence="4" id="KW-0697">Rotamase</keyword>
<feature type="signal peptide" evidence="6">
    <location>
        <begin position="1"/>
        <end position="18"/>
    </location>
</feature>
<evidence type="ECO:0000313" key="9">
    <source>
        <dbReference type="Proteomes" id="UP000006362"/>
    </source>
</evidence>
<sequence>MRKLLVAAVLFFAPAAFSGTCPPDEPLLKVDGRTVNYSYFEFVESRLPKWALRRFYSGLSGREKLLEKIGQRQLILTYYEKRGYFNDPVVKRRLEKFKIDELISMLVNKRLSEVKVSPEEVEKALEKYPPKERARLRKFVEINIKAHKFEDAERKLYSGAMRGVKIVNLHPEKEGDVVAVYPGGKVTYGELQPLLNGSSSAEALKRAVRDYMLYLKAKAQGLDRTEKFKNELLYYKESFAVKAFESEIASQVKVSDDEVKRYYREHKQEFRTPERAKVTVYPFESEEAAKEALQKLKKGIPPAKAIPKEVFSRGRVVEVEEGQNNPVAQLVFTEKGKKLYLLNVPSGKTLLVVLDRFVPSRVLGYGDVYTTIKNRLKVEKERRLVKRKLEELKKEFGVKALRGALVCLGSEKSD</sequence>
<dbReference type="PANTHER" id="PTHR47245">
    <property type="entry name" value="PEPTIDYLPROLYL ISOMERASE"/>
    <property type="match status" value="1"/>
</dbReference>
<evidence type="ECO:0000256" key="2">
    <source>
        <dbReference type="ARBA" id="ARBA00013194"/>
    </source>
</evidence>
<keyword evidence="3 6" id="KW-0732">Signal</keyword>
<evidence type="ECO:0000259" key="7">
    <source>
        <dbReference type="Pfam" id="PF13145"/>
    </source>
</evidence>
<keyword evidence="9" id="KW-1185">Reference proteome</keyword>
<name>E8T235_THEA1</name>
<accession>E8T235</accession>
<dbReference type="Pfam" id="PF13145">
    <property type="entry name" value="Rotamase_2"/>
    <property type="match status" value="1"/>
</dbReference>
<evidence type="ECO:0000256" key="5">
    <source>
        <dbReference type="ARBA" id="ARBA00023235"/>
    </source>
</evidence>
<dbReference type="KEGG" id="tam:Theam_0963"/>
<dbReference type="InterPro" id="IPR000297">
    <property type="entry name" value="PPIase_PpiC"/>
</dbReference>
<dbReference type="HOGENOM" id="CLU_663801_0_0_0"/>
<evidence type="ECO:0000256" key="3">
    <source>
        <dbReference type="ARBA" id="ARBA00022729"/>
    </source>
</evidence>
<keyword evidence="5" id="KW-0413">Isomerase</keyword>
<dbReference type="InterPro" id="IPR050245">
    <property type="entry name" value="PrsA_foldase"/>
</dbReference>
<dbReference type="SUPFAM" id="SSF109998">
    <property type="entry name" value="Triger factor/SurA peptide-binding domain-like"/>
    <property type="match status" value="2"/>
</dbReference>
<dbReference type="PANTHER" id="PTHR47245:SF1">
    <property type="entry name" value="FOLDASE PROTEIN PRSA"/>
    <property type="match status" value="1"/>
</dbReference>
<organism evidence="8 9">
    <name type="scientific">Thermovibrio ammonificans (strain DSM 15698 / JCM 12110 / HB-1)</name>
    <dbReference type="NCBI Taxonomy" id="648996"/>
    <lineage>
        <taxon>Bacteria</taxon>
        <taxon>Pseudomonadati</taxon>
        <taxon>Aquificota</taxon>
        <taxon>Aquificia</taxon>
        <taxon>Desulfurobacteriales</taxon>
        <taxon>Desulfurobacteriaceae</taxon>
        <taxon>Thermovibrio</taxon>
    </lineage>
</organism>
<proteinExistence type="predicted"/>
<evidence type="ECO:0000256" key="4">
    <source>
        <dbReference type="ARBA" id="ARBA00023110"/>
    </source>
</evidence>
<comment type="catalytic activity">
    <reaction evidence="1">
        <text>[protein]-peptidylproline (omega=180) = [protein]-peptidylproline (omega=0)</text>
        <dbReference type="Rhea" id="RHEA:16237"/>
        <dbReference type="Rhea" id="RHEA-COMP:10747"/>
        <dbReference type="Rhea" id="RHEA-COMP:10748"/>
        <dbReference type="ChEBI" id="CHEBI:83833"/>
        <dbReference type="ChEBI" id="CHEBI:83834"/>
        <dbReference type="EC" id="5.2.1.8"/>
    </reaction>
</comment>
<dbReference type="OrthoDB" id="9028at2"/>
<gene>
    <name evidence="8" type="ordered locus">Theam_0963</name>
</gene>
<dbReference type="Gene3D" id="6.10.140.970">
    <property type="match status" value="1"/>
</dbReference>
<dbReference type="STRING" id="648996.Theam_0963"/>
<evidence type="ECO:0000313" key="8">
    <source>
        <dbReference type="EMBL" id="ADU96930.1"/>
    </source>
</evidence>
<dbReference type="GO" id="GO:0003755">
    <property type="term" value="F:peptidyl-prolyl cis-trans isomerase activity"/>
    <property type="evidence" value="ECO:0007669"/>
    <property type="project" value="UniProtKB-KW"/>
</dbReference>
<dbReference type="Proteomes" id="UP000006362">
    <property type="component" value="Chromosome"/>
</dbReference>
<dbReference type="AlphaFoldDB" id="E8T235"/>
<feature type="chain" id="PRO_5003227147" description="peptidylprolyl isomerase" evidence="6">
    <location>
        <begin position="19"/>
        <end position="414"/>
    </location>
</feature>
<dbReference type="EC" id="5.2.1.8" evidence="2"/>